<sequence>MLDSHRVTPLPAYDTKGNIIAPNDYRSKLMGAVVRATISLNIGTSVGKTLTQPTSRVFVFWSHPSRCPMHPRQNARSHQRIQAMPAAARRNVLAL</sequence>
<reference evidence="1" key="1">
    <citation type="submission" date="2023-03" db="EMBL/GenBank/DDBJ databases">
        <title>Massive genome expansion in bonnet fungi (Mycena s.s.) driven by repeated elements and novel gene families across ecological guilds.</title>
        <authorList>
            <consortium name="Lawrence Berkeley National Laboratory"/>
            <person name="Harder C.B."/>
            <person name="Miyauchi S."/>
            <person name="Viragh M."/>
            <person name="Kuo A."/>
            <person name="Thoen E."/>
            <person name="Andreopoulos B."/>
            <person name="Lu D."/>
            <person name="Skrede I."/>
            <person name="Drula E."/>
            <person name="Henrissat B."/>
            <person name="Morin E."/>
            <person name="Kohler A."/>
            <person name="Barry K."/>
            <person name="LaButti K."/>
            <person name="Morin E."/>
            <person name="Salamov A."/>
            <person name="Lipzen A."/>
            <person name="Mereny Z."/>
            <person name="Hegedus B."/>
            <person name="Baldrian P."/>
            <person name="Stursova M."/>
            <person name="Weitz H."/>
            <person name="Taylor A."/>
            <person name="Grigoriev I.V."/>
            <person name="Nagy L.G."/>
            <person name="Martin F."/>
            <person name="Kauserud H."/>
        </authorList>
    </citation>
    <scope>NUCLEOTIDE SEQUENCE</scope>
    <source>
        <strain evidence="1">CBHHK067</strain>
    </source>
</reference>
<dbReference type="Proteomes" id="UP001221757">
    <property type="component" value="Unassembled WGS sequence"/>
</dbReference>
<protein>
    <submittedName>
        <fullName evidence="1">Uncharacterized protein</fullName>
    </submittedName>
</protein>
<evidence type="ECO:0000313" key="2">
    <source>
        <dbReference type="Proteomes" id="UP001221757"/>
    </source>
</evidence>
<gene>
    <name evidence="1" type="ORF">B0H17DRAFT_1104695</name>
</gene>
<evidence type="ECO:0000313" key="1">
    <source>
        <dbReference type="EMBL" id="KAJ7643177.1"/>
    </source>
</evidence>
<accession>A0AAD7FU27</accession>
<comment type="caution">
    <text evidence="1">The sequence shown here is derived from an EMBL/GenBank/DDBJ whole genome shotgun (WGS) entry which is preliminary data.</text>
</comment>
<proteinExistence type="predicted"/>
<name>A0AAD7FU27_MYCRO</name>
<dbReference type="EMBL" id="JARKIE010000409">
    <property type="protein sequence ID" value="KAJ7643177.1"/>
    <property type="molecule type" value="Genomic_DNA"/>
</dbReference>
<feature type="non-terminal residue" evidence="1">
    <location>
        <position position="95"/>
    </location>
</feature>
<dbReference type="AlphaFoldDB" id="A0AAD7FU27"/>
<organism evidence="1 2">
    <name type="scientific">Mycena rosella</name>
    <name type="common">Pink bonnet</name>
    <name type="synonym">Agaricus rosellus</name>
    <dbReference type="NCBI Taxonomy" id="1033263"/>
    <lineage>
        <taxon>Eukaryota</taxon>
        <taxon>Fungi</taxon>
        <taxon>Dikarya</taxon>
        <taxon>Basidiomycota</taxon>
        <taxon>Agaricomycotina</taxon>
        <taxon>Agaricomycetes</taxon>
        <taxon>Agaricomycetidae</taxon>
        <taxon>Agaricales</taxon>
        <taxon>Marasmiineae</taxon>
        <taxon>Mycenaceae</taxon>
        <taxon>Mycena</taxon>
    </lineage>
</organism>
<keyword evidence="2" id="KW-1185">Reference proteome</keyword>